<accession>A0ABP7SCE0</accession>
<evidence type="ECO:0000313" key="1">
    <source>
        <dbReference type="EMBL" id="GAA4009781.1"/>
    </source>
</evidence>
<sequence length="86" mass="10206">MPINHYGLLAQRHWSRYRAQELAEIPDPEEFFTELGEQIQQEILRREDELEPIGTGHHLTDYAELETISQQVRDQVLRDMVFVEAE</sequence>
<name>A0ABP7SCE0_9PSEU</name>
<keyword evidence="2" id="KW-1185">Reference proteome</keyword>
<reference evidence="2" key="1">
    <citation type="journal article" date="2019" name="Int. J. Syst. Evol. Microbiol.">
        <title>The Global Catalogue of Microorganisms (GCM) 10K type strain sequencing project: providing services to taxonomists for standard genome sequencing and annotation.</title>
        <authorList>
            <consortium name="The Broad Institute Genomics Platform"/>
            <consortium name="The Broad Institute Genome Sequencing Center for Infectious Disease"/>
            <person name="Wu L."/>
            <person name="Ma J."/>
        </authorList>
    </citation>
    <scope>NUCLEOTIDE SEQUENCE [LARGE SCALE GENOMIC DNA]</scope>
    <source>
        <strain evidence="2">JCM 17342</strain>
    </source>
</reference>
<comment type="caution">
    <text evidence="1">The sequence shown here is derived from an EMBL/GenBank/DDBJ whole genome shotgun (WGS) entry which is preliminary data.</text>
</comment>
<dbReference type="EMBL" id="BAABAL010000012">
    <property type="protein sequence ID" value="GAA4009781.1"/>
    <property type="molecule type" value="Genomic_DNA"/>
</dbReference>
<evidence type="ECO:0008006" key="3">
    <source>
        <dbReference type="Google" id="ProtNLM"/>
    </source>
</evidence>
<dbReference type="RefSeq" id="WP_344875985.1">
    <property type="nucleotide sequence ID" value="NZ_BAABAL010000012.1"/>
</dbReference>
<gene>
    <name evidence="1" type="ORF">GCM10022247_34900</name>
</gene>
<organism evidence="1 2">
    <name type="scientific">Allokutzneria multivorans</name>
    <dbReference type="NCBI Taxonomy" id="1142134"/>
    <lineage>
        <taxon>Bacteria</taxon>
        <taxon>Bacillati</taxon>
        <taxon>Actinomycetota</taxon>
        <taxon>Actinomycetes</taxon>
        <taxon>Pseudonocardiales</taxon>
        <taxon>Pseudonocardiaceae</taxon>
        <taxon>Allokutzneria</taxon>
    </lineage>
</organism>
<protein>
    <recommendedName>
        <fullName evidence="3">TnpV protein</fullName>
    </recommendedName>
</protein>
<proteinExistence type="predicted"/>
<dbReference type="Proteomes" id="UP001501747">
    <property type="component" value="Unassembled WGS sequence"/>
</dbReference>
<evidence type="ECO:0000313" key="2">
    <source>
        <dbReference type="Proteomes" id="UP001501747"/>
    </source>
</evidence>